<accession>A0A7H1J285</accession>
<dbReference type="AlphaFoldDB" id="A0A7H1J285"/>
<evidence type="ECO:0000313" key="1">
    <source>
        <dbReference type="EMBL" id="QNT04601.1"/>
    </source>
</evidence>
<keyword evidence="2" id="KW-1185">Reference proteome</keyword>
<dbReference type="OrthoDB" id="9820033at2"/>
<organism evidence="1 2">
    <name type="scientific">Marinomonas arctica</name>
    <dbReference type="NCBI Taxonomy" id="383750"/>
    <lineage>
        <taxon>Bacteria</taxon>
        <taxon>Pseudomonadati</taxon>
        <taxon>Pseudomonadota</taxon>
        <taxon>Gammaproteobacteria</taxon>
        <taxon>Oceanospirillales</taxon>
        <taxon>Oceanospirillaceae</taxon>
        <taxon>Marinomonas</taxon>
    </lineage>
</organism>
<sequence length="309" mass="34611">METYRVGFVFSRSFVQKEIRLPSATVKPLSPTGFAGEIHDAKKKLESIRFSFIRRDLENTLRNYASTGHCTLVEFEAVESDSFVEAIESKESEAENIVGALSVISANPATPLCAFAESSKNPGVKFYIPSDRVIRHGTNIPGYFDALPNIEHRAQTDAKFSLLLRLFRASLRESEIDNQILFQLILFEEASDNENASSFAERLRSFSEKIGFSGDLALLATECGVQLPEGRDVIDLLVKLRNSAAHNGNISEESLREFNGDWVVPVVHDKQKLHKLITEAVRYMFCCLVGHTRDNMAVTVTESIEIKFD</sequence>
<dbReference type="Proteomes" id="UP000516370">
    <property type="component" value="Chromosome"/>
</dbReference>
<dbReference type="RefSeq" id="WP_111607709.1">
    <property type="nucleotide sequence ID" value="NZ_BMLJ01000012.1"/>
</dbReference>
<gene>
    <name evidence="1" type="ORF">IBG28_12840</name>
</gene>
<dbReference type="EMBL" id="CP061081">
    <property type="protein sequence ID" value="QNT04601.1"/>
    <property type="molecule type" value="Genomic_DNA"/>
</dbReference>
<name>A0A7H1J285_9GAMM</name>
<reference evidence="1 2" key="1">
    <citation type="submission" date="2020-09" db="EMBL/GenBank/DDBJ databases">
        <title>Complete genome sequence of an Arctic sea ice bacterium Marinomonas arctica BSI20414.</title>
        <authorList>
            <person name="Liao L."/>
            <person name="Chen B."/>
        </authorList>
    </citation>
    <scope>NUCLEOTIDE SEQUENCE [LARGE SCALE GENOMIC DNA]</scope>
    <source>
        <strain evidence="1 2">BSI20414</strain>
    </source>
</reference>
<evidence type="ECO:0000313" key="2">
    <source>
        <dbReference type="Proteomes" id="UP000516370"/>
    </source>
</evidence>
<dbReference type="KEGG" id="mard:IBG28_12840"/>
<protein>
    <submittedName>
        <fullName evidence="1">Uncharacterized protein</fullName>
    </submittedName>
</protein>
<proteinExistence type="predicted"/>